<keyword evidence="3" id="KW-1185">Reference proteome</keyword>
<dbReference type="Proteomes" id="UP000422108">
    <property type="component" value="Chromosome"/>
</dbReference>
<feature type="region of interest" description="Disordered" evidence="1">
    <location>
        <begin position="1"/>
        <end position="122"/>
    </location>
</feature>
<reference evidence="2 3" key="1">
    <citation type="submission" date="2019-11" db="EMBL/GenBank/DDBJ databases">
        <title>Comparative genomics of hydrocarbon-degrading Desulfosarcina strains.</title>
        <authorList>
            <person name="Watanabe M."/>
            <person name="Kojima H."/>
            <person name="Fukui M."/>
        </authorList>
    </citation>
    <scope>NUCLEOTIDE SEQUENCE [LARGE SCALE GENOMIC DNA]</scope>
    <source>
        <strain evidence="3">oXyS1</strain>
    </source>
</reference>
<sequence>MTDPVFVKIGGEDWTESKRMNEDKDKQEPAFVSRRTGIDRRWIKSPGHWPERRRGGDRRRKQPRSFLQPLDGDAGAERKQRLPQTSGPSEPFHAPQSEDSPDGIDAATGEGTDPDLETEDEK</sequence>
<protein>
    <submittedName>
        <fullName evidence="2">Uncharacterized protein</fullName>
    </submittedName>
</protein>
<feature type="compositionally biased region" description="Acidic residues" evidence="1">
    <location>
        <begin position="112"/>
        <end position="122"/>
    </location>
</feature>
<evidence type="ECO:0000313" key="3">
    <source>
        <dbReference type="Proteomes" id="UP000422108"/>
    </source>
</evidence>
<dbReference type="EMBL" id="AP021879">
    <property type="protein sequence ID" value="BBO87850.1"/>
    <property type="molecule type" value="Genomic_DNA"/>
</dbReference>
<name>A0A5K8A6S3_9BACT</name>
<accession>A0A5K8A6S3</accession>
<evidence type="ECO:0000313" key="2">
    <source>
        <dbReference type="EMBL" id="BBO87850.1"/>
    </source>
</evidence>
<organism evidence="2 3">
    <name type="scientific">Desulfosarcina ovata subsp. ovata</name>
    <dbReference type="NCBI Taxonomy" id="2752305"/>
    <lineage>
        <taxon>Bacteria</taxon>
        <taxon>Pseudomonadati</taxon>
        <taxon>Thermodesulfobacteriota</taxon>
        <taxon>Desulfobacteria</taxon>
        <taxon>Desulfobacterales</taxon>
        <taxon>Desulfosarcinaceae</taxon>
        <taxon>Desulfosarcina</taxon>
    </lineage>
</organism>
<feature type="compositionally biased region" description="Basic and acidic residues" evidence="1">
    <location>
        <begin position="15"/>
        <end position="28"/>
    </location>
</feature>
<evidence type="ECO:0000256" key="1">
    <source>
        <dbReference type="SAM" id="MobiDB-lite"/>
    </source>
</evidence>
<proteinExistence type="predicted"/>
<gene>
    <name evidence="2" type="ORF">DSCOOX_10300</name>
</gene>
<dbReference type="AlphaFoldDB" id="A0A5K8A6S3"/>